<dbReference type="InterPro" id="IPR050266">
    <property type="entry name" value="AB_hydrolase_sf"/>
</dbReference>
<reference evidence="3" key="1">
    <citation type="submission" date="2020-05" db="EMBL/GenBank/DDBJ databases">
        <authorList>
            <person name="Chiriac C."/>
            <person name="Salcher M."/>
            <person name="Ghai R."/>
            <person name="Kavagutti S V."/>
        </authorList>
    </citation>
    <scope>NUCLEOTIDE SEQUENCE</scope>
</reference>
<dbReference type="GO" id="GO:0016787">
    <property type="term" value="F:hydrolase activity"/>
    <property type="evidence" value="ECO:0007669"/>
    <property type="project" value="UniProtKB-KW"/>
</dbReference>
<evidence type="ECO:0000256" key="1">
    <source>
        <dbReference type="ARBA" id="ARBA00022801"/>
    </source>
</evidence>
<proteinExistence type="predicted"/>
<organism evidence="3">
    <name type="scientific">freshwater metagenome</name>
    <dbReference type="NCBI Taxonomy" id="449393"/>
    <lineage>
        <taxon>unclassified sequences</taxon>
        <taxon>metagenomes</taxon>
        <taxon>ecological metagenomes</taxon>
    </lineage>
</organism>
<dbReference type="SUPFAM" id="SSF53474">
    <property type="entry name" value="alpha/beta-Hydrolases"/>
    <property type="match status" value="1"/>
</dbReference>
<dbReference type="EMBL" id="CAFBOZ010000326">
    <property type="protein sequence ID" value="CAB5023552.1"/>
    <property type="molecule type" value="Genomic_DNA"/>
</dbReference>
<dbReference type="InterPro" id="IPR029058">
    <property type="entry name" value="AB_hydrolase_fold"/>
</dbReference>
<accession>A0A6J7R4G0</accession>
<feature type="domain" description="AB hydrolase-1" evidence="2">
    <location>
        <begin position="28"/>
        <end position="166"/>
    </location>
</feature>
<dbReference type="PANTHER" id="PTHR43798">
    <property type="entry name" value="MONOACYLGLYCEROL LIPASE"/>
    <property type="match status" value="1"/>
</dbReference>
<dbReference type="Pfam" id="PF00561">
    <property type="entry name" value="Abhydrolase_1"/>
    <property type="match status" value="1"/>
</dbReference>
<dbReference type="PANTHER" id="PTHR43798:SF31">
    <property type="entry name" value="AB HYDROLASE SUPERFAMILY PROTEIN YCLE"/>
    <property type="match status" value="1"/>
</dbReference>
<dbReference type="GO" id="GO:0016020">
    <property type="term" value="C:membrane"/>
    <property type="evidence" value="ECO:0007669"/>
    <property type="project" value="TreeGrafter"/>
</dbReference>
<dbReference type="Gene3D" id="3.40.50.1820">
    <property type="entry name" value="alpha/beta hydrolase"/>
    <property type="match status" value="1"/>
</dbReference>
<evidence type="ECO:0000259" key="2">
    <source>
        <dbReference type="Pfam" id="PF00561"/>
    </source>
</evidence>
<protein>
    <submittedName>
        <fullName evidence="3">Unannotated protein</fullName>
    </submittedName>
</protein>
<keyword evidence="1" id="KW-0378">Hydrolase</keyword>
<dbReference type="AlphaFoldDB" id="A0A6J7R4G0"/>
<sequence length="303" mass="33275">MPDETRHTPEEHERLELVVDEVSGRDGPSVVLLHGLTQQRKFWMPVMKRLMSDPAHPRIIAVDLRGHGESARPEGGYGVASCAADVVAVMESLSLEHSVVVGHSWGASVALSVAAARHDLVSAVVALDGGFVRLSDLGDREQVRERLLPPRLGIPLDELMASISSGLLAPWWSDEVRDALLPTFEVGDDGLARTRLGYERHLMVLDGLLDFEPEEVLPKILCPAWLIQCEPLPNPDDPYASSEWQQMGENSLQAAVAMLVQARVQRWAGALHDVPLQWPWLVAGLIRACVAEVSRPSQGSRKQ</sequence>
<gene>
    <name evidence="3" type="ORF">UFOPK3992_01852</name>
</gene>
<name>A0A6J7R4G0_9ZZZZ</name>
<evidence type="ECO:0000313" key="3">
    <source>
        <dbReference type="EMBL" id="CAB5023552.1"/>
    </source>
</evidence>
<dbReference type="InterPro" id="IPR000073">
    <property type="entry name" value="AB_hydrolase_1"/>
</dbReference>